<sequence>MCSSIPCRALWQWRAWQVAPSISLEDLDKLKAVSQPAPFGVSERTLGNTSVRQPWQLDPSKISFPDNPEFLAKTAYDIASTALSSMGVHAGSLELGVKLYKMLLYEPGGHFKLHRDTEKEAGMFATMVIQLPTQTGHGGGGLTVQHLSCSKAFEFQSTSGYFYTTFFCHCERKLDEVTRGSRLCLFFSLVRKNTRFLGVDDSAFFISALPRVQALMQAWASRSEGFRAKMVIPLCHKYSTKCLRFAGLRGHDRVVAALCGGCDFLELHLCTLTKLVQDPQHVDDDDRKHDDEHWIENWVSTEDHCKEFGRWPINIERDVLRCIGGDSREPFDKFPDEESFDKEGYGIYEHFYHVAVLVAWPKSKRYDAILSSCSSDEHSMVVPGLLKDATTAEDAKQEVHKLAVALVKWKPELLTAKVLGLCHDYGLRDDALQIVKAWKRYNEQVSKVLIEYEWDDVKDIVGGMLKLQGIEDLPGKLKSAGCEHGAIKLARMLIKNVKSLKKHPDKLGKLLEFFLDTPACKAEALEIVSEAPLECLALAVHRSHEYRQIVNARVDKLISTDLQAEKLKLLVEQRNATIFDVHAKFLASVVKLISKLAEYGSLDTAKQLANEVENHLPMDLEEELKAYGSRYNLVLVLPFMVSWGKLSVNSAKTILTKESIMFELIDALSLMRSAATLLGVKERGPLRALFAGLCASYLQAGLQENGQEEISSTNKYFHSIKSHFGSAEDHFNAAEEYARDEYNQLATVCESGVITRAREFVENVLWFGDEELIGKVAGLLMDRTHLTWKLLNSSPSIVAVAMDSTAAERNALRNVVEARMDHLRSGLEYGGERMTSNPFKRARIGGVLPEDQVLENPRRLRALWEIRAEEFKDHAAAELNDLELVLNKLAP</sequence>
<dbReference type="Proteomes" id="UP000001514">
    <property type="component" value="Unassembled WGS sequence"/>
</dbReference>
<accession>D8R744</accession>
<keyword evidence="2" id="KW-1185">Reference proteome</keyword>
<name>D8R744_SELML</name>
<protein>
    <recommendedName>
        <fullName evidence="3">Prolyl 4-hydroxylase alpha subunit Fe(2+) 2OG dioxygenase domain-containing protein</fullName>
    </recommendedName>
</protein>
<gene>
    <name evidence="1" type="ORF">SELMODRAFT_408077</name>
</gene>
<dbReference type="InParanoid" id="D8R744"/>
<proteinExistence type="predicted"/>
<reference evidence="1 2" key="1">
    <citation type="journal article" date="2011" name="Science">
        <title>The Selaginella genome identifies genetic changes associated with the evolution of vascular plants.</title>
        <authorList>
            <person name="Banks J.A."/>
            <person name="Nishiyama T."/>
            <person name="Hasebe M."/>
            <person name="Bowman J.L."/>
            <person name="Gribskov M."/>
            <person name="dePamphilis C."/>
            <person name="Albert V.A."/>
            <person name="Aono N."/>
            <person name="Aoyama T."/>
            <person name="Ambrose B.A."/>
            <person name="Ashton N.W."/>
            <person name="Axtell M.J."/>
            <person name="Barker E."/>
            <person name="Barker M.S."/>
            <person name="Bennetzen J.L."/>
            <person name="Bonawitz N.D."/>
            <person name="Chapple C."/>
            <person name="Cheng C."/>
            <person name="Correa L.G."/>
            <person name="Dacre M."/>
            <person name="DeBarry J."/>
            <person name="Dreyer I."/>
            <person name="Elias M."/>
            <person name="Engstrom E.M."/>
            <person name="Estelle M."/>
            <person name="Feng L."/>
            <person name="Finet C."/>
            <person name="Floyd S.K."/>
            <person name="Frommer W.B."/>
            <person name="Fujita T."/>
            <person name="Gramzow L."/>
            <person name="Gutensohn M."/>
            <person name="Harholt J."/>
            <person name="Hattori M."/>
            <person name="Heyl A."/>
            <person name="Hirai T."/>
            <person name="Hiwatashi Y."/>
            <person name="Ishikawa M."/>
            <person name="Iwata M."/>
            <person name="Karol K.G."/>
            <person name="Koehler B."/>
            <person name="Kolukisaoglu U."/>
            <person name="Kubo M."/>
            <person name="Kurata T."/>
            <person name="Lalonde S."/>
            <person name="Li K."/>
            <person name="Li Y."/>
            <person name="Litt A."/>
            <person name="Lyons E."/>
            <person name="Manning G."/>
            <person name="Maruyama T."/>
            <person name="Michael T.P."/>
            <person name="Mikami K."/>
            <person name="Miyazaki S."/>
            <person name="Morinaga S."/>
            <person name="Murata T."/>
            <person name="Mueller-Roeber B."/>
            <person name="Nelson D.R."/>
            <person name="Obara M."/>
            <person name="Oguri Y."/>
            <person name="Olmstead R.G."/>
            <person name="Onodera N."/>
            <person name="Petersen B.L."/>
            <person name="Pils B."/>
            <person name="Prigge M."/>
            <person name="Rensing S.A."/>
            <person name="Riano-Pachon D.M."/>
            <person name="Roberts A.W."/>
            <person name="Sato Y."/>
            <person name="Scheller H.V."/>
            <person name="Schulz B."/>
            <person name="Schulz C."/>
            <person name="Shakirov E.V."/>
            <person name="Shibagaki N."/>
            <person name="Shinohara N."/>
            <person name="Shippen D.E."/>
            <person name="Soerensen I."/>
            <person name="Sotooka R."/>
            <person name="Sugimoto N."/>
            <person name="Sugita M."/>
            <person name="Sumikawa N."/>
            <person name="Tanurdzic M."/>
            <person name="Theissen G."/>
            <person name="Ulvskov P."/>
            <person name="Wakazuki S."/>
            <person name="Weng J.K."/>
            <person name="Willats W.W."/>
            <person name="Wipf D."/>
            <person name="Wolf P.G."/>
            <person name="Yang L."/>
            <person name="Zimmer A.D."/>
            <person name="Zhu Q."/>
            <person name="Mitros T."/>
            <person name="Hellsten U."/>
            <person name="Loque D."/>
            <person name="Otillar R."/>
            <person name="Salamov A."/>
            <person name="Schmutz J."/>
            <person name="Shapiro H."/>
            <person name="Lindquist E."/>
            <person name="Lucas S."/>
            <person name="Rokhsar D."/>
            <person name="Grigoriev I.V."/>
        </authorList>
    </citation>
    <scope>NUCLEOTIDE SEQUENCE [LARGE SCALE GENOMIC DNA]</scope>
</reference>
<dbReference type="Gene3D" id="2.60.120.620">
    <property type="entry name" value="q2cbj1_9rhob like domain"/>
    <property type="match status" value="1"/>
</dbReference>
<dbReference type="PANTHER" id="PTHR33099">
    <property type="entry name" value="FE2OG DIOXYGENASE DOMAIN-CONTAINING PROTEIN"/>
    <property type="match status" value="1"/>
</dbReference>
<evidence type="ECO:0000313" key="1">
    <source>
        <dbReference type="EMBL" id="EFJ31821.1"/>
    </source>
</evidence>
<dbReference type="PANTHER" id="PTHR33099:SF7">
    <property type="entry name" value="MYND-TYPE DOMAIN-CONTAINING PROTEIN"/>
    <property type="match status" value="1"/>
</dbReference>
<evidence type="ECO:0008006" key="3">
    <source>
        <dbReference type="Google" id="ProtNLM"/>
    </source>
</evidence>
<dbReference type="HOGENOM" id="CLU_368967_0_0_1"/>
<evidence type="ECO:0000313" key="2">
    <source>
        <dbReference type="Proteomes" id="UP000001514"/>
    </source>
</evidence>
<dbReference type="Gramene" id="EFJ31821">
    <property type="protein sequence ID" value="EFJ31821"/>
    <property type="gene ID" value="SELMODRAFT_408077"/>
</dbReference>
<dbReference type="EMBL" id="GL377573">
    <property type="protein sequence ID" value="EFJ31821.1"/>
    <property type="molecule type" value="Genomic_DNA"/>
</dbReference>
<dbReference type="KEGG" id="smo:SELMODRAFT_408077"/>
<organism evidence="2">
    <name type="scientific">Selaginella moellendorffii</name>
    <name type="common">Spikemoss</name>
    <dbReference type="NCBI Taxonomy" id="88036"/>
    <lineage>
        <taxon>Eukaryota</taxon>
        <taxon>Viridiplantae</taxon>
        <taxon>Streptophyta</taxon>
        <taxon>Embryophyta</taxon>
        <taxon>Tracheophyta</taxon>
        <taxon>Lycopodiopsida</taxon>
        <taxon>Selaginellales</taxon>
        <taxon>Selaginellaceae</taxon>
        <taxon>Selaginella</taxon>
    </lineage>
</organism>
<dbReference type="AlphaFoldDB" id="D8R744"/>